<evidence type="ECO:0000256" key="1">
    <source>
        <dbReference type="ARBA" id="ARBA00009437"/>
    </source>
</evidence>
<dbReference type="EMBL" id="CP091511">
    <property type="protein sequence ID" value="UOO88943.1"/>
    <property type="molecule type" value="Genomic_DNA"/>
</dbReference>
<reference evidence="6 7" key="1">
    <citation type="journal article" date="2022" name="Res Sq">
        <title>Evolution of multicellular longitudinally dividing oral cavity symbionts (Neisseriaceae).</title>
        <authorList>
            <person name="Nyongesa S."/>
            <person name="Weber P."/>
            <person name="Bernet E."/>
            <person name="Pullido F."/>
            <person name="Nieckarz M."/>
            <person name="Delaby M."/>
            <person name="Nieves C."/>
            <person name="Viehboeck T."/>
            <person name="Krause N."/>
            <person name="Rivera-Millot A."/>
            <person name="Nakamura A."/>
            <person name="Vischer N."/>
            <person name="VanNieuwenhze M."/>
            <person name="Brun Y."/>
            <person name="Cava F."/>
            <person name="Bulgheresi S."/>
            <person name="Veyrier F."/>
        </authorList>
    </citation>
    <scope>NUCLEOTIDE SEQUENCE [LARGE SCALE GENOMIC DNA]</scope>
    <source>
        <strain evidence="6 7">SN4</strain>
    </source>
</reference>
<dbReference type="PANTHER" id="PTHR30537:SF26">
    <property type="entry name" value="GLYCINE CLEAVAGE SYSTEM TRANSCRIPTIONAL ACTIVATOR"/>
    <property type="match status" value="1"/>
</dbReference>
<dbReference type="Gene3D" id="3.40.190.10">
    <property type="entry name" value="Periplasmic binding protein-like II"/>
    <property type="match status" value="2"/>
</dbReference>
<evidence type="ECO:0000256" key="4">
    <source>
        <dbReference type="ARBA" id="ARBA00023163"/>
    </source>
</evidence>
<name>A0ABY4DZH5_9NEIS</name>
<comment type="similarity">
    <text evidence="1">Belongs to the LysR transcriptional regulatory family.</text>
</comment>
<evidence type="ECO:0000256" key="3">
    <source>
        <dbReference type="ARBA" id="ARBA00023125"/>
    </source>
</evidence>
<dbReference type="InterPro" id="IPR036388">
    <property type="entry name" value="WH-like_DNA-bd_sf"/>
</dbReference>
<dbReference type="SUPFAM" id="SSF46785">
    <property type="entry name" value="Winged helix' DNA-binding domain"/>
    <property type="match status" value="1"/>
</dbReference>
<dbReference type="Proteomes" id="UP000832011">
    <property type="component" value="Chromosome"/>
</dbReference>
<dbReference type="PROSITE" id="PS50931">
    <property type="entry name" value="HTH_LYSR"/>
    <property type="match status" value="1"/>
</dbReference>
<dbReference type="InterPro" id="IPR005119">
    <property type="entry name" value="LysR_subst-bd"/>
</dbReference>
<evidence type="ECO:0000313" key="7">
    <source>
        <dbReference type="Proteomes" id="UP000832011"/>
    </source>
</evidence>
<keyword evidence="3" id="KW-0238">DNA-binding</keyword>
<proteinExistence type="inferred from homology"/>
<keyword evidence="2" id="KW-0805">Transcription regulation</keyword>
<dbReference type="InterPro" id="IPR058163">
    <property type="entry name" value="LysR-type_TF_proteobact-type"/>
</dbReference>
<dbReference type="InterPro" id="IPR000847">
    <property type="entry name" value="LysR_HTH_N"/>
</dbReference>
<feature type="domain" description="HTH lysR-type" evidence="5">
    <location>
        <begin position="5"/>
        <end position="62"/>
    </location>
</feature>
<evidence type="ECO:0000256" key="2">
    <source>
        <dbReference type="ARBA" id="ARBA00023015"/>
    </source>
</evidence>
<protein>
    <submittedName>
        <fullName evidence="6">LysR family transcriptional regulator</fullName>
    </submittedName>
</protein>
<dbReference type="Gene3D" id="1.10.10.10">
    <property type="entry name" value="Winged helix-like DNA-binding domain superfamily/Winged helix DNA-binding domain"/>
    <property type="match status" value="1"/>
</dbReference>
<organism evidence="6 7">
    <name type="scientific">Vitreoscilla massiliensis</name>
    <dbReference type="NCBI Taxonomy" id="1689272"/>
    <lineage>
        <taxon>Bacteria</taxon>
        <taxon>Pseudomonadati</taxon>
        <taxon>Pseudomonadota</taxon>
        <taxon>Betaproteobacteria</taxon>
        <taxon>Neisseriales</taxon>
        <taxon>Neisseriaceae</taxon>
        <taxon>Vitreoscilla</taxon>
    </lineage>
</organism>
<dbReference type="InterPro" id="IPR036390">
    <property type="entry name" value="WH_DNA-bd_sf"/>
</dbReference>
<dbReference type="SUPFAM" id="SSF53850">
    <property type="entry name" value="Periplasmic binding protein-like II"/>
    <property type="match status" value="1"/>
</dbReference>
<keyword evidence="4" id="KW-0804">Transcription</keyword>
<keyword evidence="7" id="KW-1185">Reference proteome</keyword>
<sequence length="296" mass="33808">MFKDLPLNALRAFEATARLGEIKLAAAELYVTPAAVSQQLKKLEHSLNLNLWVRVGNKISLTTAGEQLYAICNQCLHELKQGIASLSPNPSYSSVSLQVPASFASMWLIPRLGDFYRSYPDIDVKILTSTEWQHIAPDFSIDVYIRCLSEHEYFDAAYSHQQLFNEHFGVYAAPHFNLQHKINLIAMQSHESVYDSINWSQWLQRYPHASLHQADLRYFDSEHDMIQAAISGYGLVLASNVLVSKSLEQGLLKAVFPKQTLPWHEFYYAVYRLSKQRHPAVATLLRWLQAQALKDQ</sequence>
<gene>
    <name evidence="6" type="ORF">LVJ82_16065</name>
</gene>
<evidence type="ECO:0000313" key="6">
    <source>
        <dbReference type="EMBL" id="UOO88943.1"/>
    </source>
</evidence>
<dbReference type="Pfam" id="PF03466">
    <property type="entry name" value="LysR_substrate"/>
    <property type="match status" value="1"/>
</dbReference>
<evidence type="ECO:0000259" key="5">
    <source>
        <dbReference type="PROSITE" id="PS50931"/>
    </source>
</evidence>
<accession>A0ABY4DZH5</accession>
<dbReference type="RefSeq" id="WP_058357376.1">
    <property type="nucleotide sequence ID" value="NZ_CABKVG010000010.1"/>
</dbReference>
<dbReference type="PANTHER" id="PTHR30537">
    <property type="entry name" value="HTH-TYPE TRANSCRIPTIONAL REGULATOR"/>
    <property type="match status" value="1"/>
</dbReference>
<dbReference type="Pfam" id="PF00126">
    <property type="entry name" value="HTH_1"/>
    <property type="match status" value="1"/>
</dbReference>